<accession>A0A3P6UM36</accession>
<feature type="compositionally biased region" description="Polar residues" evidence="1">
    <location>
        <begin position="65"/>
        <end position="78"/>
    </location>
</feature>
<protein>
    <recommendedName>
        <fullName evidence="4">SH2 domain-containing protein</fullName>
    </recommendedName>
</protein>
<dbReference type="PANTHER" id="PTHR31128">
    <property type="entry name" value="PROTEIN CBR-CLEC-135-RELATED"/>
    <property type="match status" value="1"/>
</dbReference>
<reference evidence="2 3" key="1">
    <citation type="submission" date="2018-08" db="EMBL/GenBank/DDBJ databases">
        <authorList>
            <person name="Laetsch R D."/>
            <person name="Stevens L."/>
            <person name="Kumar S."/>
            <person name="Blaxter L. M."/>
        </authorList>
    </citation>
    <scope>NUCLEOTIDE SEQUENCE [LARGE SCALE GENOMIC DNA]</scope>
</reference>
<feature type="region of interest" description="Disordered" evidence="1">
    <location>
        <begin position="58"/>
        <end position="81"/>
    </location>
</feature>
<feature type="compositionally biased region" description="Polar residues" evidence="1">
    <location>
        <begin position="9"/>
        <end position="27"/>
    </location>
</feature>
<dbReference type="PANTHER" id="PTHR31128:SF9">
    <property type="entry name" value="DUF3444 DOMAIN-CONTAINING PROTEIN-RELATED"/>
    <property type="match status" value="1"/>
</dbReference>
<evidence type="ECO:0000256" key="1">
    <source>
        <dbReference type="SAM" id="MobiDB-lite"/>
    </source>
</evidence>
<name>A0A3P6UM36_LITSI</name>
<evidence type="ECO:0008006" key="4">
    <source>
        <dbReference type="Google" id="ProtNLM"/>
    </source>
</evidence>
<dbReference type="Proteomes" id="UP000277928">
    <property type="component" value="Unassembled WGS sequence"/>
</dbReference>
<dbReference type="OMA" id="SFKLYHM"/>
<dbReference type="EMBL" id="UYRX01000244">
    <property type="protein sequence ID" value="VDK78371.1"/>
    <property type="molecule type" value="Genomic_DNA"/>
</dbReference>
<proteinExistence type="predicted"/>
<organism evidence="2 3">
    <name type="scientific">Litomosoides sigmodontis</name>
    <name type="common">Filarial nematode worm</name>
    <dbReference type="NCBI Taxonomy" id="42156"/>
    <lineage>
        <taxon>Eukaryota</taxon>
        <taxon>Metazoa</taxon>
        <taxon>Ecdysozoa</taxon>
        <taxon>Nematoda</taxon>
        <taxon>Chromadorea</taxon>
        <taxon>Rhabditida</taxon>
        <taxon>Spirurina</taxon>
        <taxon>Spiruromorpha</taxon>
        <taxon>Filarioidea</taxon>
        <taxon>Onchocercidae</taxon>
        <taxon>Litomosoides</taxon>
    </lineage>
</organism>
<gene>
    <name evidence="2" type="ORF">NLS_LOCUS4064</name>
</gene>
<feature type="region of interest" description="Disordered" evidence="1">
    <location>
        <begin position="1"/>
        <end position="33"/>
    </location>
</feature>
<dbReference type="AlphaFoldDB" id="A0A3P6UM36"/>
<dbReference type="OrthoDB" id="5853023at2759"/>
<evidence type="ECO:0000313" key="2">
    <source>
        <dbReference type="EMBL" id="VDK78371.1"/>
    </source>
</evidence>
<keyword evidence="3" id="KW-1185">Reference proteome</keyword>
<sequence>MIHDYSSPLMINSSDGRQLSSMQSTTTELRDSQEQEDLRHVECCVHGWPCAIASKISREKKEANRSSSTDPRTFTGSGYESILEKSKSRIRDDISHNLHKKVEREALDVPLHTWNSRASHSSSSTNNFETVAHVSEIEDERLLRVPSKEKHSGRKAGSLRLSRTVDASSSVDQVEKRIASKEKHGGYEMMRPTTFELPPLSAEEALWTARTHGSMEISPSVEAYIGIMTAKRAEKYVVKPASFKLYHMMPKIESLNNVSPVLRLYIIYRSGAGHAYHYPIKQRKQKVDDSKTRSRFPMLTNLQVEYGDPRAPWFFTLDALVSYYNVYVHLHEVDGECVADIFPPNEVQCGSKSFQHSPLVLH</sequence>
<evidence type="ECO:0000313" key="3">
    <source>
        <dbReference type="Proteomes" id="UP000277928"/>
    </source>
</evidence>